<name>A0ABQ1Y8U5_9SPHI</name>
<gene>
    <name evidence="1" type="ORF">GCM10007422_40230</name>
</gene>
<evidence type="ECO:0000313" key="1">
    <source>
        <dbReference type="EMBL" id="GGH17084.1"/>
    </source>
</evidence>
<evidence type="ECO:0000313" key="2">
    <source>
        <dbReference type="Proteomes" id="UP000642938"/>
    </source>
</evidence>
<reference evidence="2" key="1">
    <citation type="journal article" date="2019" name="Int. J. Syst. Evol. Microbiol.">
        <title>The Global Catalogue of Microorganisms (GCM) 10K type strain sequencing project: providing services to taxonomists for standard genome sequencing and annotation.</title>
        <authorList>
            <consortium name="The Broad Institute Genomics Platform"/>
            <consortium name="The Broad Institute Genome Sequencing Center for Infectious Disease"/>
            <person name="Wu L."/>
            <person name="Ma J."/>
        </authorList>
    </citation>
    <scope>NUCLEOTIDE SEQUENCE [LARGE SCALE GENOMIC DNA]</scope>
    <source>
        <strain evidence="2">CGMCC 1.15287</strain>
    </source>
</reference>
<dbReference type="EMBL" id="BMHZ01000004">
    <property type="protein sequence ID" value="GGH17084.1"/>
    <property type="molecule type" value="Genomic_DNA"/>
</dbReference>
<protein>
    <recommendedName>
        <fullName evidence="3">WG repeat-containing protein</fullName>
    </recommendedName>
</protein>
<accession>A0ABQ1Y8U5</accession>
<keyword evidence="2" id="KW-1185">Reference proteome</keyword>
<organism evidence="1 2">
    <name type="scientific">Pedobacter zeae</name>
    <dbReference type="NCBI Taxonomy" id="1737356"/>
    <lineage>
        <taxon>Bacteria</taxon>
        <taxon>Pseudomonadati</taxon>
        <taxon>Bacteroidota</taxon>
        <taxon>Sphingobacteriia</taxon>
        <taxon>Sphingobacteriales</taxon>
        <taxon>Sphingobacteriaceae</taxon>
        <taxon>Pedobacter</taxon>
    </lineage>
</organism>
<dbReference type="Proteomes" id="UP000642938">
    <property type="component" value="Unassembled WGS sequence"/>
</dbReference>
<comment type="caution">
    <text evidence="1">The sequence shown here is derived from an EMBL/GenBank/DDBJ whole genome shotgun (WGS) entry which is preliminary data.</text>
</comment>
<dbReference type="Pfam" id="PF14903">
    <property type="entry name" value="WG_beta_rep"/>
    <property type="match status" value="2"/>
</dbReference>
<sequence length="470" mass="54557">MIPYRLGNVWGLADTLGKVVVEPKYSKIERTDKYVYGNEKDNLFIVQKNNKYGIIKESKLILDTKYNNLHADSMFIIERNNIRTSRKTILYNLKGEQLLKDSVNSIEAIQGGNNIQKLYRIAYGPKNNVGIIWYNPIKQSIEQWIVKDVFEANAYSYENIFDLYLYETNNRQVKKYDMLFDTEKNKYALLPATNSRKEPQIKGDNSPLYEGNSRVGSYSEARKTIIKTFNFFIKGNKILLKTSNRNLYYNTSSKTDTLSFNIDFEKAEVCNYGDEGFIAHQFKIDAKSIDTVFNRPNYIKFKKNNKFGILGAYKPIPAVYDSIRYFSNGINYHYFIVGKFSKTGIMQWGVVSADNKEILPCIYDDIVRKYRGDFWLLRQGNKYGLTDFNGKVEFPVDESRFEPSSDYSSFSIEKKNKYGFINPYSKCNPVLAYKITRNIAIGSYTVFEVIDKNNKVLGNGDKKGFLYFKN</sequence>
<dbReference type="InterPro" id="IPR032774">
    <property type="entry name" value="WG_beta_rep"/>
</dbReference>
<proteinExistence type="predicted"/>
<evidence type="ECO:0008006" key="3">
    <source>
        <dbReference type="Google" id="ProtNLM"/>
    </source>
</evidence>